<dbReference type="Pfam" id="PF00871">
    <property type="entry name" value="Acetate_kinase"/>
    <property type="match status" value="1"/>
</dbReference>
<dbReference type="GO" id="GO:0016301">
    <property type="term" value="F:kinase activity"/>
    <property type="evidence" value="ECO:0007669"/>
    <property type="project" value="UniProtKB-KW"/>
</dbReference>
<protein>
    <recommendedName>
        <fullName evidence="9">Acetate kinase</fullName>
        <ecNumber evidence="9">2.7.2.1</ecNumber>
    </recommendedName>
    <alternativeName>
        <fullName evidence="9">Acetokinase</fullName>
    </alternativeName>
</protein>
<comment type="cofactor">
    <cofactor evidence="9">
        <name>Mg(2+)</name>
        <dbReference type="ChEBI" id="CHEBI:18420"/>
    </cofactor>
    <cofactor evidence="9">
        <name>Mn(2+)</name>
        <dbReference type="ChEBI" id="CHEBI:29035"/>
    </cofactor>
    <text evidence="9">Mg(2+). Can also accept Mn(2+).</text>
</comment>
<keyword evidence="12" id="KW-1185">Reference proteome</keyword>
<feature type="active site" description="Proton donor/acceptor" evidence="9">
    <location>
        <position position="146"/>
    </location>
</feature>
<feature type="binding site" evidence="9">
    <location>
        <position position="10"/>
    </location>
    <ligand>
        <name>Mg(2+)</name>
        <dbReference type="ChEBI" id="CHEBI:18420"/>
    </ligand>
</feature>
<dbReference type="EC" id="2.7.2.1" evidence="9"/>
<evidence type="ECO:0000256" key="4">
    <source>
        <dbReference type="ARBA" id="ARBA00022723"/>
    </source>
</evidence>
<dbReference type="PANTHER" id="PTHR21060:SF21">
    <property type="entry name" value="ACETATE KINASE"/>
    <property type="match status" value="1"/>
</dbReference>
<feature type="binding site" evidence="9">
    <location>
        <position position="17"/>
    </location>
    <ligand>
        <name>ATP</name>
        <dbReference type="ChEBI" id="CHEBI:30616"/>
    </ligand>
</feature>
<name>A0ABQ0AF48_9GAMM</name>
<evidence type="ECO:0000256" key="2">
    <source>
        <dbReference type="ARBA" id="ARBA00022490"/>
    </source>
</evidence>
<feature type="binding site" evidence="9">
    <location>
        <begin position="281"/>
        <end position="283"/>
    </location>
    <ligand>
        <name>ATP</name>
        <dbReference type="ChEBI" id="CHEBI:30616"/>
    </ligand>
</feature>
<comment type="similarity">
    <text evidence="1 9 10">Belongs to the acetokinase family.</text>
</comment>
<dbReference type="RefSeq" id="WP_353304575.1">
    <property type="nucleotide sequence ID" value="NZ_BAABWN010000022.1"/>
</dbReference>
<dbReference type="InterPro" id="IPR023865">
    <property type="entry name" value="Aliphatic_acid_kinase_CS"/>
</dbReference>
<proteinExistence type="inferred from homology"/>
<keyword evidence="7 9" id="KW-0067">ATP-binding</keyword>
<evidence type="ECO:0000256" key="10">
    <source>
        <dbReference type="RuleBase" id="RU003835"/>
    </source>
</evidence>
<organism evidence="11 12">
    <name type="scientific">Sessilibacter corallicola</name>
    <dbReference type="NCBI Taxonomy" id="2904075"/>
    <lineage>
        <taxon>Bacteria</taxon>
        <taxon>Pseudomonadati</taxon>
        <taxon>Pseudomonadota</taxon>
        <taxon>Gammaproteobacteria</taxon>
        <taxon>Cellvibrionales</taxon>
        <taxon>Cellvibrionaceae</taxon>
        <taxon>Sessilibacter</taxon>
    </lineage>
</organism>
<evidence type="ECO:0000313" key="11">
    <source>
        <dbReference type="EMBL" id="GAA6170274.1"/>
    </source>
</evidence>
<dbReference type="SUPFAM" id="SSF53067">
    <property type="entry name" value="Actin-like ATPase domain"/>
    <property type="match status" value="2"/>
</dbReference>
<dbReference type="PROSITE" id="PS01075">
    <property type="entry name" value="ACETATE_KINASE_1"/>
    <property type="match status" value="1"/>
</dbReference>
<dbReference type="EMBL" id="BAABWN010000022">
    <property type="protein sequence ID" value="GAA6170274.1"/>
    <property type="molecule type" value="Genomic_DNA"/>
</dbReference>
<evidence type="ECO:0000256" key="9">
    <source>
        <dbReference type="HAMAP-Rule" id="MF_00020"/>
    </source>
</evidence>
<comment type="pathway">
    <text evidence="9">Metabolic intermediate biosynthesis; acetyl-CoA biosynthesis; acetyl-CoA from acetate: step 1/2.</text>
</comment>
<keyword evidence="2 9" id="KW-0963">Cytoplasm</keyword>
<sequence length="396" mass="42469">MSESLVLVLNCGSSSLKFAIIDHTCGAEVLHGQAERLESAEASLTVKSADGKTNIPIANANHSRAISEIVKVVQRVDGLVEKIKAVGHRVVHGGELFHKSMLINDATITQLRECEHLAPLHNPANILGIEAAREVFPDLPHTAVFDTAFHQTMPSKACIYPLPYDLYKDHGIRRYGFHGTSYRYVSQQAAVELGRDESELATVIAHLGNGASVAAVDGGKSQDTSMGMTPNEGVVHGTRCGSIDPSIPEYLVQNLNMSMDEVSDILWKKSGLLGISGLSNDCRSIEEAAAGDHELSQLALEIYSYRLAKEIASLVVPLGRLDALVFTGGIGENSTLIRGEVIRQLGFLGLELDAAANERCIRGQQGRISTESGPAVLVIPTNEELMIAQDAAAFIA</sequence>
<comment type="catalytic activity">
    <reaction evidence="9">
        <text>acetate + ATP = acetyl phosphate + ADP</text>
        <dbReference type="Rhea" id="RHEA:11352"/>
        <dbReference type="ChEBI" id="CHEBI:22191"/>
        <dbReference type="ChEBI" id="CHEBI:30089"/>
        <dbReference type="ChEBI" id="CHEBI:30616"/>
        <dbReference type="ChEBI" id="CHEBI:456216"/>
        <dbReference type="EC" id="2.7.2.1"/>
    </reaction>
</comment>
<evidence type="ECO:0000256" key="6">
    <source>
        <dbReference type="ARBA" id="ARBA00022777"/>
    </source>
</evidence>
<feature type="site" description="Transition state stabilizer" evidence="9">
    <location>
        <position position="239"/>
    </location>
</feature>
<feature type="binding site" evidence="9">
    <location>
        <begin position="206"/>
        <end position="210"/>
    </location>
    <ligand>
        <name>ATP</name>
        <dbReference type="ChEBI" id="CHEBI:30616"/>
    </ligand>
</feature>
<comment type="function">
    <text evidence="9">Catalyzes the formation of acetyl phosphate from acetate and ATP. Can also catalyze the reverse reaction.</text>
</comment>
<accession>A0ABQ0AF48</accession>
<evidence type="ECO:0000256" key="5">
    <source>
        <dbReference type="ARBA" id="ARBA00022741"/>
    </source>
</evidence>
<evidence type="ECO:0000256" key="8">
    <source>
        <dbReference type="ARBA" id="ARBA00022842"/>
    </source>
</evidence>
<dbReference type="InterPro" id="IPR043129">
    <property type="entry name" value="ATPase_NBD"/>
</dbReference>
<keyword evidence="6 9" id="KW-0418">Kinase</keyword>
<feature type="site" description="Transition state stabilizer" evidence="9">
    <location>
        <position position="178"/>
    </location>
</feature>
<comment type="subunit">
    <text evidence="9">Homodimer.</text>
</comment>
<evidence type="ECO:0000256" key="3">
    <source>
        <dbReference type="ARBA" id="ARBA00022679"/>
    </source>
</evidence>
<evidence type="ECO:0000256" key="1">
    <source>
        <dbReference type="ARBA" id="ARBA00008748"/>
    </source>
</evidence>
<keyword evidence="4 9" id="KW-0479">Metal-binding</keyword>
<dbReference type="CDD" id="cd24010">
    <property type="entry name" value="ASKHA_NBD_AcK_PK"/>
    <property type="match status" value="1"/>
</dbReference>
<dbReference type="InterPro" id="IPR004372">
    <property type="entry name" value="Ac/propionate_kinase"/>
</dbReference>
<reference evidence="11 12" key="1">
    <citation type="submission" date="2024-04" db="EMBL/GenBank/DDBJ databases">
        <title>Draft genome sequence of Sessilibacter corallicola NBRC 116591.</title>
        <authorList>
            <person name="Miyakawa T."/>
            <person name="Kusuya Y."/>
            <person name="Miura T."/>
        </authorList>
    </citation>
    <scope>NUCLEOTIDE SEQUENCE [LARGE SCALE GENOMIC DNA]</scope>
    <source>
        <strain evidence="11 12">KU-00831-HH</strain>
    </source>
</reference>
<dbReference type="PIRSF" id="PIRSF000722">
    <property type="entry name" value="Acetate_prop_kin"/>
    <property type="match status" value="1"/>
</dbReference>
<feature type="binding site" evidence="9">
    <location>
        <begin position="329"/>
        <end position="333"/>
    </location>
    <ligand>
        <name>ATP</name>
        <dbReference type="ChEBI" id="CHEBI:30616"/>
    </ligand>
</feature>
<comment type="caution">
    <text evidence="11">The sequence shown here is derived from an EMBL/GenBank/DDBJ whole genome shotgun (WGS) entry which is preliminary data.</text>
</comment>
<dbReference type="HAMAP" id="MF_00020">
    <property type="entry name" value="Acetate_kinase"/>
    <property type="match status" value="1"/>
</dbReference>
<dbReference type="Proteomes" id="UP001465153">
    <property type="component" value="Unassembled WGS sequence"/>
</dbReference>
<comment type="subcellular location">
    <subcellularLocation>
        <location evidence="9">Cytoplasm</location>
    </subcellularLocation>
</comment>
<dbReference type="PRINTS" id="PR00471">
    <property type="entry name" value="ACETATEKNASE"/>
</dbReference>
<gene>
    <name evidence="9" type="primary">ackA</name>
    <name evidence="11" type="ORF">NBRC116591_40880</name>
</gene>
<keyword evidence="3 9" id="KW-0808">Transferase</keyword>
<evidence type="ECO:0000313" key="12">
    <source>
        <dbReference type="Proteomes" id="UP001465153"/>
    </source>
</evidence>
<dbReference type="NCBIfam" id="TIGR00016">
    <property type="entry name" value="ackA"/>
    <property type="match status" value="1"/>
</dbReference>
<dbReference type="Gene3D" id="3.30.420.40">
    <property type="match status" value="2"/>
</dbReference>
<feature type="binding site" evidence="9">
    <location>
        <position position="89"/>
    </location>
    <ligand>
        <name>substrate</name>
    </ligand>
</feature>
<keyword evidence="8 9" id="KW-0460">Magnesium</keyword>
<dbReference type="InterPro" id="IPR000890">
    <property type="entry name" value="Aliphatic_acid_kin_short-chain"/>
</dbReference>
<feature type="binding site" evidence="9">
    <location>
        <position position="383"/>
    </location>
    <ligand>
        <name>Mg(2+)</name>
        <dbReference type="ChEBI" id="CHEBI:18420"/>
    </ligand>
</feature>
<keyword evidence="5 9" id="KW-0547">Nucleotide-binding</keyword>
<evidence type="ECO:0000256" key="7">
    <source>
        <dbReference type="ARBA" id="ARBA00022840"/>
    </source>
</evidence>
<dbReference type="PROSITE" id="PS01076">
    <property type="entry name" value="ACETATE_KINASE_2"/>
    <property type="match status" value="1"/>
</dbReference>
<dbReference type="PANTHER" id="PTHR21060">
    <property type="entry name" value="ACETATE KINASE"/>
    <property type="match status" value="1"/>
</dbReference>